<name>A0A834ZU01_TETSI</name>
<dbReference type="EMBL" id="JABCRI010000001">
    <property type="protein sequence ID" value="KAF8413795.1"/>
    <property type="molecule type" value="Genomic_DNA"/>
</dbReference>
<comment type="similarity">
    <text evidence="1">Belongs to the peptidase C1 family.</text>
</comment>
<dbReference type="InterPro" id="IPR013201">
    <property type="entry name" value="Prot_inhib_I29"/>
</dbReference>
<dbReference type="PANTHER" id="PTHR12411">
    <property type="entry name" value="CYSTEINE PROTEASE FAMILY C1-RELATED"/>
    <property type="match status" value="1"/>
</dbReference>
<dbReference type="OrthoDB" id="10253408at2759"/>
<evidence type="ECO:0000256" key="3">
    <source>
        <dbReference type="ARBA" id="ARBA00022729"/>
    </source>
</evidence>
<dbReference type="Pfam" id="PF00112">
    <property type="entry name" value="Peptidase_C1"/>
    <property type="match status" value="1"/>
</dbReference>
<dbReference type="FunFam" id="3.90.70.10:FF:000023">
    <property type="entry name" value="Senescence-specific cysteine protease SAG39"/>
    <property type="match status" value="1"/>
</dbReference>
<dbReference type="PROSITE" id="PS00640">
    <property type="entry name" value="THIOL_PROTEASE_ASN"/>
    <property type="match status" value="1"/>
</dbReference>
<evidence type="ECO:0000313" key="10">
    <source>
        <dbReference type="EMBL" id="KAF8413795.1"/>
    </source>
</evidence>
<dbReference type="GO" id="GO:0006508">
    <property type="term" value="P:proteolysis"/>
    <property type="evidence" value="ECO:0007669"/>
    <property type="project" value="UniProtKB-KW"/>
</dbReference>
<evidence type="ECO:0000256" key="7">
    <source>
        <dbReference type="SAM" id="SignalP"/>
    </source>
</evidence>
<dbReference type="InterPro" id="IPR038765">
    <property type="entry name" value="Papain-like_cys_pep_sf"/>
</dbReference>
<feature type="signal peptide" evidence="7">
    <location>
        <begin position="1"/>
        <end position="27"/>
    </location>
</feature>
<evidence type="ECO:0000259" key="9">
    <source>
        <dbReference type="SMART" id="SM00848"/>
    </source>
</evidence>
<organism evidence="10 11">
    <name type="scientific">Tetracentron sinense</name>
    <name type="common">Spur-leaf</name>
    <dbReference type="NCBI Taxonomy" id="13715"/>
    <lineage>
        <taxon>Eukaryota</taxon>
        <taxon>Viridiplantae</taxon>
        <taxon>Streptophyta</taxon>
        <taxon>Embryophyta</taxon>
        <taxon>Tracheophyta</taxon>
        <taxon>Spermatophyta</taxon>
        <taxon>Magnoliopsida</taxon>
        <taxon>Trochodendrales</taxon>
        <taxon>Trochodendraceae</taxon>
        <taxon>Tetracentron</taxon>
    </lineage>
</organism>
<dbReference type="InterPro" id="IPR000668">
    <property type="entry name" value="Peptidase_C1A_C"/>
</dbReference>
<dbReference type="AlphaFoldDB" id="A0A834ZU01"/>
<keyword evidence="11" id="KW-1185">Reference proteome</keyword>
<evidence type="ECO:0000256" key="6">
    <source>
        <dbReference type="ARBA" id="ARBA00023157"/>
    </source>
</evidence>
<dbReference type="InterPro" id="IPR013128">
    <property type="entry name" value="Peptidase_C1A"/>
</dbReference>
<reference evidence="10 11" key="1">
    <citation type="submission" date="2020-04" db="EMBL/GenBank/DDBJ databases">
        <title>Plant Genome Project.</title>
        <authorList>
            <person name="Zhang R.-G."/>
        </authorList>
    </citation>
    <scope>NUCLEOTIDE SEQUENCE [LARGE SCALE GENOMIC DNA]</scope>
    <source>
        <strain evidence="10">YNK0</strain>
        <tissue evidence="10">Leaf</tissue>
    </source>
</reference>
<evidence type="ECO:0000256" key="2">
    <source>
        <dbReference type="ARBA" id="ARBA00022670"/>
    </source>
</evidence>
<dbReference type="PROSITE" id="PS00639">
    <property type="entry name" value="THIOL_PROTEASE_HIS"/>
    <property type="match status" value="1"/>
</dbReference>
<feature type="domain" description="Cathepsin propeptide inhibitor" evidence="9">
    <location>
        <begin position="46"/>
        <end position="102"/>
    </location>
</feature>
<keyword evidence="5" id="KW-0788">Thiol protease</keyword>
<dbReference type="GO" id="GO:0008234">
    <property type="term" value="F:cysteine-type peptidase activity"/>
    <property type="evidence" value="ECO:0007669"/>
    <property type="project" value="UniProtKB-KW"/>
</dbReference>
<keyword evidence="3 7" id="KW-0732">Signal</keyword>
<dbReference type="CDD" id="cd02248">
    <property type="entry name" value="Peptidase_C1A"/>
    <property type="match status" value="1"/>
</dbReference>
<gene>
    <name evidence="10" type="ORF">HHK36_001788</name>
</gene>
<protein>
    <submittedName>
        <fullName evidence="10">Uncharacterized protein</fullName>
    </submittedName>
</protein>
<accession>A0A834ZU01</accession>
<keyword evidence="6" id="KW-1015">Disulfide bond</keyword>
<dbReference type="Proteomes" id="UP000655225">
    <property type="component" value="Unassembled WGS sequence"/>
</dbReference>
<evidence type="ECO:0000313" key="11">
    <source>
        <dbReference type="Proteomes" id="UP000655225"/>
    </source>
</evidence>
<feature type="chain" id="PRO_5032922541" evidence="7">
    <location>
        <begin position="28"/>
        <end position="336"/>
    </location>
</feature>
<dbReference type="SUPFAM" id="SSF54001">
    <property type="entry name" value="Cysteine proteinases"/>
    <property type="match status" value="1"/>
</dbReference>
<keyword evidence="2" id="KW-0645">Protease</keyword>
<evidence type="ECO:0000259" key="8">
    <source>
        <dbReference type="SMART" id="SM00645"/>
    </source>
</evidence>
<dbReference type="InterPro" id="IPR025661">
    <property type="entry name" value="Pept_asp_AS"/>
</dbReference>
<dbReference type="SMART" id="SM00848">
    <property type="entry name" value="Inhibitor_I29"/>
    <property type="match status" value="1"/>
</dbReference>
<comment type="caution">
    <text evidence="10">The sequence shown here is derived from an EMBL/GenBank/DDBJ whole genome shotgun (WGS) entry which is preliminary data.</text>
</comment>
<evidence type="ECO:0000256" key="5">
    <source>
        <dbReference type="ARBA" id="ARBA00022807"/>
    </source>
</evidence>
<evidence type="ECO:0000256" key="1">
    <source>
        <dbReference type="ARBA" id="ARBA00008455"/>
    </source>
</evidence>
<dbReference type="SMART" id="SM00645">
    <property type="entry name" value="Pept_C1"/>
    <property type="match status" value="1"/>
</dbReference>
<dbReference type="OMA" id="YEYLIPN"/>
<keyword evidence="4" id="KW-0378">Hydrolase</keyword>
<proteinExistence type="inferred from homology"/>
<dbReference type="Gene3D" id="3.90.70.10">
    <property type="entry name" value="Cysteine proteinases"/>
    <property type="match status" value="1"/>
</dbReference>
<evidence type="ECO:0000256" key="4">
    <source>
        <dbReference type="ARBA" id="ARBA00022801"/>
    </source>
</evidence>
<dbReference type="InterPro" id="IPR039417">
    <property type="entry name" value="Peptidase_C1A_papain-like"/>
</dbReference>
<dbReference type="InterPro" id="IPR025660">
    <property type="entry name" value="Pept_his_AS"/>
</dbReference>
<sequence>MATTILANACFTLLILSILWIPSTACADGNCNMPVKYDMKPMLERYKKWLAQYGRAYNDQYEWELRFGVYQSNVQFIDFMNSQHHSYKLAENYFADMTNEEFKAMYLGFAAHVGPSNKLKNFSYCDCKGLPSSVDWRKKGAVTPIKDQGQCAVEGINMIKTGTLVSLSEQELVDCDVNDGNHGCKGGLMEKAFEFISKTGGLSTEANYPYTGKDDTCNTGEAAKHAVTINGYELVPSKNETSLKAAVAKQPVSVAIEASGYAFQFYSKGVFTGTCGNNLDHGVAVVGYGEDTGQKYWLVKNSWGTGWGEAGYIRMERDIADEGGLCGIAVEASYPV</sequence>
<feature type="domain" description="Peptidase C1A papain C-terminal" evidence="8">
    <location>
        <begin position="130"/>
        <end position="336"/>
    </location>
</feature>
<dbReference type="Pfam" id="PF08246">
    <property type="entry name" value="Inhibitor_I29"/>
    <property type="match status" value="1"/>
</dbReference>